<reference evidence="1 2" key="1">
    <citation type="submission" date="2024-06" db="EMBL/GenBank/DDBJ databases">
        <title>Sorghum-associated microbial communities from plants grown in Nebraska, USA.</title>
        <authorList>
            <person name="Schachtman D."/>
        </authorList>
    </citation>
    <scope>NUCLEOTIDE SEQUENCE [LARGE SCALE GENOMIC DNA]</scope>
    <source>
        <strain evidence="1 2">736</strain>
    </source>
</reference>
<dbReference type="EMBL" id="JBEPSB010000026">
    <property type="protein sequence ID" value="MET4562892.1"/>
    <property type="molecule type" value="Genomic_DNA"/>
</dbReference>
<dbReference type="Proteomes" id="UP001549363">
    <property type="component" value="Unassembled WGS sequence"/>
</dbReference>
<comment type="caution">
    <text evidence="1">The sequence shown here is derived from an EMBL/GenBank/DDBJ whole genome shotgun (WGS) entry which is preliminary data.</text>
</comment>
<proteinExistence type="predicted"/>
<gene>
    <name evidence="1" type="ORF">ABIA69_004083</name>
</gene>
<evidence type="ECO:0000313" key="1">
    <source>
        <dbReference type="EMBL" id="MET4562892.1"/>
    </source>
</evidence>
<name>A0ABV2PPP2_9BACI</name>
<organism evidence="1 2">
    <name type="scientific">Lysinibacillus parviboronicapiens</name>
    <dbReference type="NCBI Taxonomy" id="436516"/>
    <lineage>
        <taxon>Bacteria</taxon>
        <taxon>Bacillati</taxon>
        <taxon>Bacillota</taxon>
        <taxon>Bacilli</taxon>
        <taxon>Bacillales</taxon>
        <taxon>Bacillaceae</taxon>
        <taxon>Lysinibacillus</taxon>
    </lineage>
</organism>
<sequence>MKHVEEEQVVEFVGEMMKELFQLFIDYTIRLYKI</sequence>
<accession>A0ABV2PPP2</accession>
<evidence type="ECO:0000313" key="2">
    <source>
        <dbReference type="Proteomes" id="UP001549363"/>
    </source>
</evidence>
<keyword evidence="2" id="KW-1185">Reference proteome</keyword>
<protein>
    <submittedName>
        <fullName evidence="1">Uncharacterized protein</fullName>
    </submittedName>
</protein>